<keyword evidence="6" id="KW-1185">Reference proteome</keyword>
<dbReference type="OrthoDB" id="9809488at2"/>
<dbReference type="EMBL" id="FRAH01000048">
    <property type="protein sequence ID" value="SHK82881.1"/>
    <property type="molecule type" value="Genomic_DNA"/>
</dbReference>
<reference evidence="5 6" key="1">
    <citation type="submission" date="2016-11" db="EMBL/GenBank/DDBJ databases">
        <authorList>
            <person name="Jaros S."/>
            <person name="Januszkiewicz K."/>
            <person name="Wedrychowicz H."/>
        </authorList>
    </citation>
    <scope>NUCLEOTIDE SEQUENCE [LARGE SCALE GENOMIC DNA]</scope>
    <source>
        <strain evidence="5 6">DSM 14214</strain>
    </source>
</reference>
<dbReference type="InterPro" id="IPR016047">
    <property type="entry name" value="M23ase_b-sheet_dom"/>
</dbReference>
<sequence length="394" mass="43492">MKFYPYKKIMCVLLSAFILTAVIPDSRLVYAKTVKELQAEREELSKKTEEALAAIDDLKDKQLSLEEELNTMDQAMNSIQAELDKAEADLATITASLEQCQKDLEEATQKRDDQFELLGKRMKYLQQKGAAGYLEILLDAQSFSDLFLRMQYVNDIMAYDKQMLDELQEIQNTISEKKTQIEEEKAAQEEIVADYNAKMASMQEVVNEKKTLIASYESDVNKYEELVEANKKADQEVLNQIAKQQESTTVYYTGNGTLGWPVPSKSASSSSLSSGFVQRSNPVTGRWESHSGYDIPAAYGASIVAAESGVVTYAGWMNGYGYTVMISHGGGLTTLYGHNSSLTVSKGQTVSRGQTIAKCGSTGNSTGNHCHFSVLVNGSYVNPASYLGVPNVSY</sequence>
<dbReference type="Gene3D" id="2.70.70.10">
    <property type="entry name" value="Glucose Permease (Domain IIA)"/>
    <property type="match status" value="1"/>
</dbReference>
<evidence type="ECO:0000256" key="2">
    <source>
        <dbReference type="SAM" id="Coils"/>
    </source>
</evidence>
<evidence type="ECO:0000313" key="5">
    <source>
        <dbReference type="EMBL" id="SHK82881.1"/>
    </source>
</evidence>
<dbReference type="PANTHER" id="PTHR21666">
    <property type="entry name" value="PEPTIDASE-RELATED"/>
    <property type="match status" value="1"/>
</dbReference>
<dbReference type="CDD" id="cd12797">
    <property type="entry name" value="M23_peptidase"/>
    <property type="match status" value="1"/>
</dbReference>
<dbReference type="InterPro" id="IPR011055">
    <property type="entry name" value="Dup_hybrid_motif"/>
</dbReference>
<proteinExistence type="predicted"/>
<evidence type="ECO:0000313" key="6">
    <source>
        <dbReference type="Proteomes" id="UP000183975"/>
    </source>
</evidence>
<feature type="domain" description="Peptidoglycan hydrolase PcsB coiled-coil" evidence="4">
    <location>
        <begin position="102"/>
        <end position="177"/>
    </location>
</feature>
<dbReference type="InterPro" id="IPR057309">
    <property type="entry name" value="PcsB_CC"/>
</dbReference>
<dbReference type="GO" id="GO:0004222">
    <property type="term" value="F:metalloendopeptidase activity"/>
    <property type="evidence" value="ECO:0007669"/>
    <property type="project" value="TreeGrafter"/>
</dbReference>
<dbReference type="RefSeq" id="WP_072852143.1">
    <property type="nucleotide sequence ID" value="NZ_FRAH01000048.1"/>
</dbReference>
<evidence type="ECO:0000256" key="1">
    <source>
        <dbReference type="ARBA" id="ARBA00022729"/>
    </source>
</evidence>
<dbReference type="InterPro" id="IPR050570">
    <property type="entry name" value="Cell_wall_metabolism_enzyme"/>
</dbReference>
<feature type="coiled-coil region" evidence="2">
    <location>
        <begin position="164"/>
        <end position="233"/>
    </location>
</feature>
<keyword evidence="1" id="KW-0732">Signal</keyword>
<organism evidence="5 6">
    <name type="scientific">Anaerotignum lactatifermentans DSM 14214</name>
    <dbReference type="NCBI Taxonomy" id="1121323"/>
    <lineage>
        <taxon>Bacteria</taxon>
        <taxon>Bacillati</taxon>
        <taxon>Bacillota</taxon>
        <taxon>Clostridia</taxon>
        <taxon>Lachnospirales</taxon>
        <taxon>Anaerotignaceae</taxon>
        <taxon>Anaerotignum</taxon>
    </lineage>
</organism>
<dbReference type="SUPFAM" id="SSF51261">
    <property type="entry name" value="Duplicated hybrid motif"/>
    <property type="match status" value="1"/>
</dbReference>
<evidence type="ECO:0000259" key="3">
    <source>
        <dbReference type="Pfam" id="PF01551"/>
    </source>
</evidence>
<protein>
    <submittedName>
        <fullName evidence="5">Septal ring factor EnvC, activator of murein hydrolases AmiA and AmiB</fullName>
    </submittedName>
</protein>
<accession>A0A1M6VNG9</accession>
<feature type="domain" description="M23ase beta-sheet core" evidence="3">
    <location>
        <begin position="289"/>
        <end position="383"/>
    </location>
</feature>
<feature type="coiled-coil region" evidence="2">
    <location>
        <begin position="27"/>
        <end position="117"/>
    </location>
</feature>
<keyword evidence="5" id="KW-0378">Hydrolase</keyword>
<keyword evidence="2" id="KW-0175">Coiled coil</keyword>
<dbReference type="Gene3D" id="6.10.250.3150">
    <property type="match status" value="1"/>
</dbReference>
<dbReference type="Proteomes" id="UP000183975">
    <property type="component" value="Unassembled WGS sequence"/>
</dbReference>
<dbReference type="Pfam" id="PF01551">
    <property type="entry name" value="Peptidase_M23"/>
    <property type="match status" value="1"/>
</dbReference>
<dbReference type="Pfam" id="PF24568">
    <property type="entry name" value="CC_PcsB"/>
    <property type="match status" value="1"/>
</dbReference>
<evidence type="ECO:0000259" key="4">
    <source>
        <dbReference type="Pfam" id="PF24568"/>
    </source>
</evidence>
<name>A0A1M6VNG9_9FIRM</name>
<dbReference type="AlphaFoldDB" id="A0A1M6VNG9"/>
<gene>
    <name evidence="5" type="ORF">SAMN02745138_02412</name>
</gene>
<dbReference type="PANTHER" id="PTHR21666:SF270">
    <property type="entry name" value="MUREIN HYDROLASE ACTIVATOR ENVC"/>
    <property type="match status" value="1"/>
</dbReference>